<feature type="region of interest" description="Disordered" evidence="1">
    <location>
        <begin position="1"/>
        <end position="62"/>
    </location>
</feature>
<reference evidence="2 3" key="1">
    <citation type="submission" date="2024-01" db="EMBL/GenBank/DDBJ databases">
        <title>The genomes of 5 underutilized Papilionoideae crops provide insights into root nodulation and disease resistanc.</title>
        <authorList>
            <person name="Yuan L."/>
        </authorList>
    </citation>
    <scope>NUCLEOTIDE SEQUENCE [LARGE SCALE GENOMIC DNA]</scope>
    <source>
        <strain evidence="2">ZHUSHIDOU_FW_LH</strain>
        <tissue evidence="2">Leaf</tissue>
    </source>
</reference>
<sequence>MLQPTLLPGRTPKCQHQITRPESSPHWGPPQPHLGHSGAQPPKHPQEVLQDPNPRKHPPLQLPGQSVQAVVDLKSKFDQVRRVTLVHPFGEPRPLIKSFALTLPYRHMIVKTAQHIEKLLIQQHITSIFHIWEFLNPAQVTTLLWQLSKYALLISVRISLYLYFLIRTS</sequence>
<name>A0AAN9HXD3_CROPI</name>
<dbReference type="EMBL" id="JAYWIO010000005">
    <property type="protein sequence ID" value="KAK7259703.1"/>
    <property type="molecule type" value="Genomic_DNA"/>
</dbReference>
<evidence type="ECO:0000313" key="2">
    <source>
        <dbReference type="EMBL" id="KAK7259703.1"/>
    </source>
</evidence>
<dbReference type="Proteomes" id="UP001372338">
    <property type="component" value="Unassembled WGS sequence"/>
</dbReference>
<dbReference type="AlphaFoldDB" id="A0AAN9HXD3"/>
<gene>
    <name evidence="2" type="ORF">RIF29_25316</name>
</gene>
<evidence type="ECO:0000313" key="3">
    <source>
        <dbReference type="Proteomes" id="UP001372338"/>
    </source>
</evidence>
<proteinExistence type="predicted"/>
<accession>A0AAN9HXD3</accession>
<organism evidence="2 3">
    <name type="scientific">Crotalaria pallida</name>
    <name type="common">Smooth rattlebox</name>
    <name type="synonym">Crotalaria striata</name>
    <dbReference type="NCBI Taxonomy" id="3830"/>
    <lineage>
        <taxon>Eukaryota</taxon>
        <taxon>Viridiplantae</taxon>
        <taxon>Streptophyta</taxon>
        <taxon>Embryophyta</taxon>
        <taxon>Tracheophyta</taxon>
        <taxon>Spermatophyta</taxon>
        <taxon>Magnoliopsida</taxon>
        <taxon>eudicotyledons</taxon>
        <taxon>Gunneridae</taxon>
        <taxon>Pentapetalae</taxon>
        <taxon>rosids</taxon>
        <taxon>fabids</taxon>
        <taxon>Fabales</taxon>
        <taxon>Fabaceae</taxon>
        <taxon>Papilionoideae</taxon>
        <taxon>50 kb inversion clade</taxon>
        <taxon>genistoids sensu lato</taxon>
        <taxon>core genistoids</taxon>
        <taxon>Crotalarieae</taxon>
        <taxon>Crotalaria</taxon>
    </lineage>
</organism>
<keyword evidence="3" id="KW-1185">Reference proteome</keyword>
<comment type="caution">
    <text evidence="2">The sequence shown here is derived from an EMBL/GenBank/DDBJ whole genome shotgun (WGS) entry which is preliminary data.</text>
</comment>
<evidence type="ECO:0000256" key="1">
    <source>
        <dbReference type="SAM" id="MobiDB-lite"/>
    </source>
</evidence>
<protein>
    <submittedName>
        <fullName evidence="2">Uncharacterized protein</fullName>
    </submittedName>
</protein>